<sequence length="161" mass="17757">MKILVAAHHDELLQKPVDRLSGALRELGHEVEAFFFPFNFESLNILPQFFGLRLMELNCWSDVFLSISPITDVADHRQKIIWRLSDDLVFALGSSSPSFVGMNAAIAEARAVFCATKRTQREMKEVGVPAKLLPFPSDDDVAWRGVANSLVQGITLTGGGA</sequence>
<dbReference type="EMBL" id="JBEPTF010000001">
    <property type="protein sequence ID" value="MET4682288.1"/>
    <property type="molecule type" value="Genomic_DNA"/>
</dbReference>
<accession>A0ABV2R8J5</accession>
<reference evidence="1 2" key="1">
    <citation type="submission" date="2024-06" db="EMBL/GenBank/DDBJ databases">
        <title>Sorghum-associated microbial communities from plants grown in Nebraska, USA.</title>
        <authorList>
            <person name="Schachtman D."/>
        </authorList>
    </citation>
    <scope>NUCLEOTIDE SEQUENCE [LARGE SCALE GENOMIC DNA]</scope>
    <source>
        <strain evidence="1 2">2814</strain>
    </source>
</reference>
<organism evidence="1 2">
    <name type="scientific">Brevundimonas faecalis</name>
    <dbReference type="NCBI Taxonomy" id="947378"/>
    <lineage>
        <taxon>Bacteria</taxon>
        <taxon>Pseudomonadati</taxon>
        <taxon>Pseudomonadota</taxon>
        <taxon>Alphaproteobacteria</taxon>
        <taxon>Caulobacterales</taxon>
        <taxon>Caulobacteraceae</taxon>
        <taxon>Brevundimonas</taxon>
    </lineage>
</organism>
<dbReference type="RefSeq" id="WP_354087245.1">
    <property type="nucleotide sequence ID" value="NZ_JBEPTF010000001.1"/>
</dbReference>
<comment type="caution">
    <text evidence="1">The sequence shown here is derived from an EMBL/GenBank/DDBJ whole genome shotgun (WGS) entry which is preliminary data.</text>
</comment>
<name>A0ABV2R8J5_9CAUL</name>
<gene>
    <name evidence="1" type="ORF">ABIE19_000197</name>
</gene>
<evidence type="ECO:0000313" key="1">
    <source>
        <dbReference type="EMBL" id="MET4682288.1"/>
    </source>
</evidence>
<dbReference type="Proteomes" id="UP001549313">
    <property type="component" value="Unassembled WGS sequence"/>
</dbReference>
<protein>
    <submittedName>
        <fullName evidence="1">Uncharacterized protein</fullName>
    </submittedName>
</protein>
<keyword evidence="2" id="KW-1185">Reference proteome</keyword>
<evidence type="ECO:0000313" key="2">
    <source>
        <dbReference type="Proteomes" id="UP001549313"/>
    </source>
</evidence>
<proteinExistence type="predicted"/>